<evidence type="ECO:0000259" key="2">
    <source>
        <dbReference type="PROSITE" id="PS50013"/>
    </source>
</evidence>
<dbReference type="SMART" id="SM00298">
    <property type="entry name" value="CHROMO"/>
    <property type="match status" value="1"/>
</dbReference>
<comment type="caution">
    <text evidence="4">The sequence shown here is derived from an EMBL/GenBank/DDBJ whole genome shotgun (WGS) entry which is preliminary data.</text>
</comment>
<dbReference type="InterPro" id="IPR056924">
    <property type="entry name" value="SH3_Tf2-1"/>
</dbReference>
<proteinExistence type="predicted"/>
<name>A0ABN9KQ89_9NEOB</name>
<dbReference type="InterPro" id="IPR023780">
    <property type="entry name" value="Chromo_domain"/>
</dbReference>
<dbReference type="SUPFAM" id="SSF54160">
    <property type="entry name" value="Chromo domain-like"/>
    <property type="match status" value="1"/>
</dbReference>
<dbReference type="CDD" id="cd00024">
    <property type="entry name" value="CD_CSD"/>
    <property type="match status" value="1"/>
</dbReference>
<keyword evidence="5" id="KW-1185">Reference proteome</keyword>
<dbReference type="SUPFAM" id="SSF53098">
    <property type="entry name" value="Ribonuclease H-like"/>
    <property type="match status" value="1"/>
</dbReference>
<comment type="subcellular location">
    <subcellularLocation>
        <location evidence="1">Nucleus</location>
    </subcellularLocation>
</comment>
<dbReference type="PANTHER" id="PTHR37984">
    <property type="entry name" value="PROTEIN CBG26694"/>
    <property type="match status" value="1"/>
</dbReference>
<feature type="domain" description="Integrase catalytic" evidence="3">
    <location>
        <begin position="1"/>
        <end position="54"/>
    </location>
</feature>
<reference evidence="4" key="1">
    <citation type="submission" date="2023-07" db="EMBL/GenBank/DDBJ databases">
        <authorList>
            <person name="Stuckert A."/>
        </authorList>
    </citation>
    <scope>NUCLEOTIDE SEQUENCE</scope>
</reference>
<evidence type="ECO:0000259" key="3">
    <source>
        <dbReference type="PROSITE" id="PS50994"/>
    </source>
</evidence>
<dbReference type="Pfam" id="PF00385">
    <property type="entry name" value="Chromo"/>
    <property type="match status" value="1"/>
</dbReference>
<evidence type="ECO:0000256" key="1">
    <source>
        <dbReference type="ARBA" id="ARBA00004123"/>
    </source>
</evidence>
<dbReference type="PANTHER" id="PTHR37984:SF15">
    <property type="entry name" value="INTEGRASE CATALYTIC DOMAIN-CONTAINING PROTEIN"/>
    <property type="match status" value="1"/>
</dbReference>
<dbReference type="InterPro" id="IPR036397">
    <property type="entry name" value="RNaseH_sf"/>
</dbReference>
<dbReference type="EMBL" id="CAUEEQ010001114">
    <property type="protein sequence ID" value="CAJ0918930.1"/>
    <property type="molecule type" value="Genomic_DNA"/>
</dbReference>
<evidence type="ECO:0000313" key="5">
    <source>
        <dbReference type="Proteomes" id="UP001176940"/>
    </source>
</evidence>
<dbReference type="PROSITE" id="PS50013">
    <property type="entry name" value="CHROMO_2"/>
    <property type="match status" value="1"/>
</dbReference>
<sequence length="438" mass="49433">MPDKIVSDRGPQFASQFWRELCRLLSTELNLSSAYHPEMNGLVERANQTLVTYLPHFVSARQDDWASLLPWVEFMPTPPVRLLSSLITASIRGFLCLCPVFHRLQGGRLGCRGFGHLVPHSGCHKSLQGEDEVLCRCTSAPCSDLCYWRLSVVLPWNIRLRVESTKFAPCYLGPFKVLEQVNPVVYHLALPPRLGITDTFHVSLLKPVYMSRFSESSAGKSDLSMDDYKVKAIFGCKVVLGKTFYLVDWKGYGPEDRSWEPAEHIRALQLIAAFEHSKVQGGGMTYSFQKHHLFYHMINLKSGKNFILSLAHCLPCCSLPHRLSSMLFSPSQTVLHVILSLTNCPPCYSRPHRLTSMLFLPSQTVLHFKLSFMLFSPPQTVHHVILSLTDCIHVILSLTDCSPCYSPPHRLSSMFFSPSQTFPHVIFILSAVSIEGHT</sequence>
<gene>
    <name evidence="4" type="ORF">RIMI_LOCUS889712</name>
</gene>
<dbReference type="Gene3D" id="2.40.50.40">
    <property type="match status" value="1"/>
</dbReference>
<dbReference type="InterPro" id="IPR016197">
    <property type="entry name" value="Chromo-like_dom_sf"/>
</dbReference>
<feature type="domain" description="Chromo" evidence="2">
    <location>
        <begin position="228"/>
        <end position="275"/>
    </location>
</feature>
<protein>
    <recommendedName>
        <fullName evidence="6">Chromo domain-containing protein</fullName>
    </recommendedName>
</protein>
<dbReference type="InterPro" id="IPR012337">
    <property type="entry name" value="RNaseH-like_sf"/>
</dbReference>
<evidence type="ECO:0008006" key="6">
    <source>
        <dbReference type="Google" id="ProtNLM"/>
    </source>
</evidence>
<dbReference type="PROSITE" id="PS50994">
    <property type="entry name" value="INTEGRASE"/>
    <property type="match status" value="1"/>
</dbReference>
<dbReference type="InterPro" id="IPR001584">
    <property type="entry name" value="Integrase_cat-core"/>
</dbReference>
<evidence type="ECO:0000313" key="4">
    <source>
        <dbReference type="EMBL" id="CAJ0918930.1"/>
    </source>
</evidence>
<dbReference type="Gene3D" id="3.30.420.10">
    <property type="entry name" value="Ribonuclease H-like superfamily/Ribonuclease H"/>
    <property type="match status" value="1"/>
</dbReference>
<accession>A0ABN9KQ89</accession>
<dbReference type="Pfam" id="PF24626">
    <property type="entry name" value="SH3_Tf2-1"/>
    <property type="match status" value="1"/>
</dbReference>
<dbReference type="Proteomes" id="UP001176940">
    <property type="component" value="Unassembled WGS sequence"/>
</dbReference>
<dbReference type="InterPro" id="IPR000953">
    <property type="entry name" value="Chromo/chromo_shadow_dom"/>
</dbReference>
<dbReference type="InterPro" id="IPR050951">
    <property type="entry name" value="Retrovirus_Pol_polyprotein"/>
</dbReference>
<organism evidence="4 5">
    <name type="scientific">Ranitomeya imitator</name>
    <name type="common">mimic poison frog</name>
    <dbReference type="NCBI Taxonomy" id="111125"/>
    <lineage>
        <taxon>Eukaryota</taxon>
        <taxon>Metazoa</taxon>
        <taxon>Chordata</taxon>
        <taxon>Craniata</taxon>
        <taxon>Vertebrata</taxon>
        <taxon>Euteleostomi</taxon>
        <taxon>Amphibia</taxon>
        <taxon>Batrachia</taxon>
        <taxon>Anura</taxon>
        <taxon>Neobatrachia</taxon>
        <taxon>Hyloidea</taxon>
        <taxon>Dendrobatidae</taxon>
        <taxon>Dendrobatinae</taxon>
        <taxon>Ranitomeya</taxon>
    </lineage>
</organism>